<feature type="binding site" evidence="9">
    <location>
        <position position="88"/>
    </location>
    <ligand>
        <name>substrate</name>
    </ligand>
</feature>
<reference evidence="11 12" key="1">
    <citation type="submission" date="2020-09" db="EMBL/GenBank/DDBJ databases">
        <title>Characterization and genome sequencing of Ruminiclostridium sp. nov. MA18.</title>
        <authorList>
            <person name="Rettenmaier R."/>
            <person name="Kowollik M.-L."/>
            <person name="Liebl W."/>
            <person name="Zverlov V."/>
        </authorList>
    </citation>
    <scope>NUCLEOTIDE SEQUENCE [LARGE SCALE GENOMIC DNA]</scope>
    <source>
        <strain evidence="11 12">MA18</strain>
    </source>
</reference>
<comment type="function">
    <text evidence="9">Catalyzes the ATP-dependent phosphorylation of N-acetyl-L-glutamate.</text>
</comment>
<name>A0A4U7JHU2_9FIRM</name>
<evidence type="ECO:0000256" key="7">
    <source>
        <dbReference type="ARBA" id="ARBA00022840"/>
    </source>
</evidence>
<dbReference type="PANTHER" id="PTHR23342">
    <property type="entry name" value="N-ACETYLGLUTAMATE SYNTHASE"/>
    <property type="match status" value="1"/>
</dbReference>
<dbReference type="Proteomes" id="UP000306409">
    <property type="component" value="Chromosome"/>
</dbReference>
<dbReference type="EMBL" id="CP061336">
    <property type="protein sequence ID" value="QNU67516.1"/>
    <property type="molecule type" value="Genomic_DNA"/>
</dbReference>
<dbReference type="GO" id="GO:0005737">
    <property type="term" value="C:cytoplasm"/>
    <property type="evidence" value="ECO:0007669"/>
    <property type="project" value="UniProtKB-SubCell"/>
</dbReference>
<keyword evidence="12" id="KW-1185">Reference proteome</keyword>
<dbReference type="RefSeq" id="WP_137697556.1">
    <property type="nucleotide sequence ID" value="NZ_CP061336.1"/>
</dbReference>
<evidence type="ECO:0000256" key="2">
    <source>
        <dbReference type="ARBA" id="ARBA00022571"/>
    </source>
</evidence>
<evidence type="ECO:0000256" key="1">
    <source>
        <dbReference type="ARBA" id="ARBA00004828"/>
    </source>
</evidence>
<dbReference type="InterPro" id="IPR001048">
    <property type="entry name" value="Asp/Glu/Uridylate_kinase"/>
</dbReference>
<keyword evidence="2 9" id="KW-0055">Arginine biosynthesis</keyword>
<dbReference type="PRINTS" id="PR00474">
    <property type="entry name" value="GLU5KINASE"/>
</dbReference>
<feature type="domain" description="Aspartate/glutamate/uridylate kinase" evidence="10">
    <location>
        <begin position="26"/>
        <end position="268"/>
    </location>
</feature>
<dbReference type="GO" id="GO:0003991">
    <property type="term" value="F:acetylglutamate kinase activity"/>
    <property type="evidence" value="ECO:0007669"/>
    <property type="project" value="UniProtKB-UniRule"/>
</dbReference>
<dbReference type="PANTHER" id="PTHR23342:SF0">
    <property type="entry name" value="N-ACETYLGLUTAMATE SYNTHASE, MITOCHONDRIAL"/>
    <property type="match status" value="1"/>
</dbReference>
<dbReference type="EC" id="2.7.2.8" evidence="9"/>
<dbReference type="Gene3D" id="3.40.1160.10">
    <property type="entry name" value="Acetylglutamate kinase-like"/>
    <property type="match status" value="1"/>
</dbReference>
<dbReference type="KEGG" id="rher:EHE19_003040"/>
<dbReference type="HAMAP" id="MF_00082">
    <property type="entry name" value="ArgB"/>
    <property type="match status" value="1"/>
</dbReference>
<feature type="site" description="Transition state stabilizer" evidence="9">
    <location>
        <position position="31"/>
    </location>
</feature>
<keyword evidence="7 9" id="KW-0067">ATP-binding</keyword>
<keyword evidence="3 9" id="KW-0028">Amino-acid biosynthesis</keyword>
<dbReference type="GO" id="GO:0005524">
    <property type="term" value="F:ATP binding"/>
    <property type="evidence" value="ECO:0007669"/>
    <property type="project" value="UniProtKB-UniRule"/>
</dbReference>
<evidence type="ECO:0000256" key="6">
    <source>
        <dbReference type="ARBA" id="ARBA00022777"/>
    </source>
</evidence>
<dbReference type="InterPro" id="IPR037528">
    <property type="entry name" value="ArgB"/>
</dbReference>
<comment type="similarity">
    <text evidence="9">Belongs to the acetylglutamate kinase family. ArgB subfamily.</text>
</comment>
<protein>
    <recommendedName>
        <fullName evidence="9">Acetylglutamate kinase</fullName>
        <ecNumber evidence="9">2.7.2.8</ecNumber>
    </recommendedName>
    <alternativeName>
        <fullName evidence="9">N-acetyl-L-glutamate 5-phosphotransferase</fullName>
    </alternativeName>
    <alternativeName>
        <fullName evidence="9">NAG kinase</fullName>
        <shortName evidence="9">NAGK</shortName>
    </alternativeName>
</protein>
<evidence type="ECO:0000256" key="4">
    <source>
        <dbReference type="ARBA" id="ARBA00022679"/>
    </source>
</evidence>
<dbReference type="AlphaFoldDB" id="A0A4U7JHU2"/>
<dbReference type="NCBIfam" id="TIGR00761">
    <property type="entry name" value="argB"/>
    <property type="match status" value="1"/>
</dbReference>
<dbReference type="FunFam" id="3.40.1160.10:FF:000004">
    <property type="entry name" value="Acetylglutamate kinase"/>
    <property type="match status" value="1"/>
</dbReference>
<organism evidence="11 12">
    <name type="scientific">Ruminiclostridium herbifermentans</name>
    <dbReference type="NCBI Taxonomy" id="2488810"/>
    <lineage>
        <taxon>Bacteria</taxon>
        <taxon>Bacillati</taxon>
        <taxon>Bacillota</taxon>
        <taxon>Clostridia</taxon>
        <taxon>Eubacteriales</taxon>
        <taxon>Oscillospiraceae</taxon>
        <taxon>Ruminiclostridium</taxon>
    </lineage>
</organism>
<feature type="site" description="Transition state stabilizer" evidence="9">
    <location>
        <position position="249"/>
    </location>
</feature>
<evidence type="ECO:0000259" key="10">
    <source>
        <dbReference type="Pfam" id="PF00696"/>
    </source>
</evidence>
<sequence length="303" mass="32976">MNLENQIKKAEILIEALPYIQKLYGKTVVIKYGGNAMINDDLKNSVMEDITLLKYIGMNPVLVHGGGPDINKALQAFDIKSQFINGLRVTDSQTMEVAQMVLVGKTNKEIVSLLNNKGGKAIGLCGIDGRLIECEQYKTELDGEMKDIGFVGNITKINSKVLELISKDEYIPVVAPIGVGPDGQSYNINADTVAGEIAAALQAEKLMLLTDVEGVKASKDSDSIIPALTIAEVHELINNKVIDGGMIPKVLGCVDALEKGVGRTHILDGRIPHCILLEIFTNKGIGTMIMKEKKLYHEKEVLY</sequence>
<dbReference type="InterPro" id="IPR041727">
    <property type="entry name" value="NAGK-C"/>
</dbReference>
<dbReference type="CDD" id="cd04250">
    <property type="entry name" value="AAK_NAGK-C"/>
    <property type="match status" value="1"/>
</dbReference>
<dbReference type="Pfam" id="PF00696">
    <property type="entry name" value="AA_kinase"/>
    <property type="match status" value="1"/>
</dbReference>
<dbReference type="InterPro" id="IPR036393">
    <property type="entry name" value="AceGlu_kinase-like_sf"/>
</dbReference>
<dbReference type="InterPro" id="IPR001057">
    <property type="entry name" value="Glu/AcGlu_kinase"/>
</dbReference>
<keyword evidence="9" id="KW-0963">Cytoplasm</keyword>
<dbReference type="SUPFAM" id="SSF53633">
    <property type="entry name" value="Carbamate kinase-like"/>
    <property type="match status" value="1"/>
</dbReference>
<keyword evidence="5 9" id="KW-0547">Nucleotide-binding</keyword>
<proteinExistence type="inferred from homology"/>
<feature type="binding site" evidence="9">
    <location>
        <begin position="66"/>
        <end position="67"/>
    </location>
    <ligand>
        <name>substrate</name>
    </ligand>
</feature>
<feature type="binding site" evidence="9">
    <location>
        <position position="187"/>
    </location>
    <ligand>
        <name>substrate</name>
    </ligand>
</feature>
<gene>
    <name evidence="9 11" type="primary">argB</name>
    <name evidence="11" type="ORF">EHE19_003040</name>
</gene>
<dbReference type="PIRSF" id="PIRSF000728">
    <property type="entry name" value="NAGK"/>
    <property type="match status" value="1"/>
</dbReference>
<dbReference type="OrthoDB" id="9803155at2"/>
<dbReference type="GO" id="GO:0042450">
    <property type="term" value="P:L-arginine biosynthetic process via ornithine"/>
    <property type="evidence" value="ECO:0007669"/>
    <property type="project" value="UniProtKB-UniRule"/>
</dbReference>
<keyword evidence="6 9" id="KW-0418">Kinase</keyword>
<comment type="subcellular location">
    <subcellularLocation>
        <location evidence="9">Cytoplasm</location>
    </subcellularLocation>
</comment>
<evidence type="ECO:0000256" key="5">
    <source>
        <dbReference type="ARBA" id="ARBA00022741"/>
    </source>
</evidence>
<evidence type="ECO:0000256" key="8">
    <source>
        <dbReference type="ARBA" id="ARBA00048141"/>
    </source>
</evidence>
<dbReference type="InterPro" id="IPR004662">
    <property type="entry name" value="AcgluKinase_fam"/>
</dbReference>
<comment type="pathway">
    <text evidence="1 9">Amino-acid biosynthesis; L-arginine biosynthesis; N(2)-acetyl-L-ornithine from L-glutamate: step 2/4.</text>
</comment>
<keyword evidence="4 9" id="KW-0808">Transferase</keyword>
<evidence type="ECO:0000313" key="12">
    <source>
        <dbReference type="Proteomes" id="UP000306409"/>
    </source>
</evidence>
<accession>A0A4U7JHU2</accession>
<comment type="catalytic activity">
    <reaction evidence="8 9">
        <text>N-acetyl-L-glutamate + ATP = N-acetyl-L-glutamyl 5-phosphate + ADP</text>
        <dbReference type="Rhea" id="RHEA:14629"/>
        <dbReference type="ChEBI" id="CHEBI:30616"/>
        <dbReference type="ChEBI" id="CHEBI:44337"/>
        <dbReference type="ChEBI" id="CHEBI:57936"/>
        <dbReference type="ChEBI" id="CHEBI:456216"/>
        <dbReference type="EC" id="2.7.2.8"/>
    </reaction>
</comment>
<evidence type="ECO:0000256" key="9">
    <source>
        <dbReference type="HAMAP-Rule" id="MF_00082"/>
    </source>
</evidence>
<evidence type="ECO:0000313" key="11">
    <source>
        <dbReference type="EMBL" id="QNU67516.1"/>
    </source>
</evidence>
<dbReference type="UniPathway" id="UPA00068">
    <property type="reaction ID" value="UER00107"/>
</dbReference>
<evidence type="ECO:0000256" key="3">
    <source>
        <dbReference type="ARBA" id="ARBA00022605"/>
    </source>
</evidence>